<dbReference type="GeneTree" id="ENSGT01020000230605"/>
<sequence length="94" mass="10004">MPTVFTTIPTRLTSDKACASVFSVAVTITVAVAEKGTLPLSLTSITIFCTLTSDSANDRRVLISPVYFPTLKSDRSVASSRENESKALYPTSAS</sequence>
<name>A0A8C4SHE3_ERPCA</name>
<keyword evidence="3" id="KW-1185">Reference proteome</keyword>
<proteinExistence type="predicted"/>
<accession>A0A8C4SHE3</accession>
<protein>
    <submittedName>
        <fullName evidence="2">Uncharacterized protein</fullName>
    </submittedName>
</protein>
<reference evidence="2" key="1">
    <citation type="submission" date="2021-06" db="EMBL/GenBank/DDBJ databases">
        <authorList>
            <consortium name="Wellcome Sanger Institute Data Sharing"/>
        </authorList>
    </citation>
    <scope>NUCLEOTIDE SEQUENCE [LARGE SCALE GENOMIC DNA]</scope>
</reference>
<organism evidence="2 3">
    <name type="scientific">Erpetoichthys calabaricus</name>
    <name type="common">Rope fish</name>
    <name type="synonym">Calamoichthys calabaricus</name>
    <dbReference type="NCBI Taxonomy" id="27687"/>
    <lineage>
        <taxon>Eukaryota</taxon>
        <taxon>Metazoa</taxon>
        <taxon>Chordata</taxon>
        <taxon>Craniata</taxon>
        <taxon>Vertebrata</taxon>
        <taxon>Euteleostomi</taxon>
        <taxon>Actinopterygii</taxon>
        <taxon>Polypteriformes</taxon>
        <taxon>Polypteridae</taxon>
        <taxon>Erpetoichthys</taxon>
    </lineage>
</organism>
<reference evidence="2" key="2">
    <citation type="submission" date="2025-08" db="UniProtKB">
        <authorList>
            <consortium name="Ensembl"/>
        </authorList>
    </citation>
    <scope>IDENTIFICATION</scope>
</reference>
<evidence type="ECO:0000313" key="2">
    <source>
        <dbReference type="Ensembl" id="ENSECRP00000016838.1"/>
    </source>
</evidence>
<feature type="region of interest" description="Disordered" evidence="1">
    <location>
        <begin position="74"/>
        <end position="94"/>
    </location>
</feature>
<dbReference type="Proteomes" id="UP000694620">
    <property type="component" value="Chromosome 11"/>
</dbReference>
<reference evidence="2" key="3">
    <citation type="submission" date="2025-09" db="UniProtKB">
        <authorList>
            <consortium name="Ensembl"/>
        </authorList>
    </citation>
    <scope>IDENTIFICATION</scope>
</reference>
<dbReference type="AlphaFoldDB" id="A0A8C4SHE3"/>
<evidence type="ECO:0000313" key="3">
    <source>
        <dbReference type="Proteomes" id="UP000694620"/>
    </source>
</evidence>
<evidence type="ECO:0000256" key="1">
    <source>
        <dbReference type="SAM" id="MobiDB-lite"/>
    </source>
</evidence>
<dbReference type="Ensembl" id="ENSECRT00000017137.1">
    <property type="protein sequence ID" value="ENSECRP00000016838.1"/>
    <property type="gene ID" value="ENSECRG00000011183.1"/>
</dbReference>